<evidence type="ECO:0000256" key="4">
    <source>
        <dbReference type="PROSITE-ProRule" id="PRU00339"/>
    </source>
</evidence>
<feature type="repeat" description="TPR" evidence="4">
    <location>
        <begin position="192"/>
        <end position="225"/>
    </location>
</feature>
<evidence type="ECO:0000313" key="7">
    <source>
        <dbReference type="EMBL" id="OIV42317.1"/>
    </source>
</evidence>
<dbReference type="PANTHER" id="PTHR44858">
    <property type="entry name" value="TETRATRICOPEPTIDE REPEAT PROTEIN 6"/>
    <property type="match status" value="1"/>
</dbReference>
<dbReference type="OrthoDB" id="1298851at2"/>
<dbReference type="SUPFAM" id="SSF48452">
    <property type="entry name" value="TPR-like"/>
    <property type="match status" value="1"/>
</dbReference>
<feature type="signal peptide" evidence="5">
    <location>
        <begin position="1"/>
        <end position="18"/>
    </location>
</feature>
<feature type="domain" description="Secretion system C-terminal sorting" evidence="6">
    <location>
        <begin position="400"/>
        <end position="466"/>
    </location>
</feature>
<keyword evidence="1 5" id="KW-0732">Signal</keyword>
<feature type="repeat" description="TPR" evidence="4">
    <location>
        <begin position="337"/>
        <end position="370"/>
    </location>
</feature>
<dbReference type="InterPro" id="IPR013105">
    <property type="entry name" value="TPR_2"/>
</dbReference>
<keyword evidence="3 4" id="KW-0802">TPR repeat</keyword>
<dbReference type="SMART" id="SM00028">
    <property type="entry name" value="TPR"/>
    <property type="match status" value="6"/>
</dbReference>
<feature type="repeat" description="TPR" evidence="4">
    <location>
        <begin position="260"/>
        <end position="293"/>
    </location>
</feature>
<evidence type="ECO:0000256" key="5">
    <source>
        <dbReference type="SAM" id="SignalP"/>
    </source>
</evidence>
<keyword evidence="8" id="KW-1185">Reference proteome</keyword>
<dbReference type="SUPFAM" id="SSF82185">
    <property type="entry name" value="Histone H3 K4-specific methyltransferase SET7/9 N-terminal domain"/>
    <property type="match status" value="1"/>
</dbReference>
<dbReference type="Gene3D" id="2.20.110.10">
    <property type="entry name" value="Histone H3 K4-specific methyltransferase SET7/9 N-terminal domain"/>
    <property type="match status" value="1"/>
</dbReference>
<organism evidence="7 8">
    <name type="scientific">Flavobacterium johnsoniae</name>
    <name type="common">Cytophaga johnsonae</name>
    <dbReference type="NCBI Taxonomy" id="986"/>
    <lineage>
        <taxon>Bacteria</taxon>
        <taxon>Pseudomonadati</taxon>
        <taxon>Bacteroidota</taxon>
        <taxon>Flavobacteriia</taxon>
        <taxon>Flavobacteriales</taxon>
        <taxon>Flavobacteriaceae</taxon>
        <taxon>Flavobacterium</taxon>
    </lineage>
</organism>
<dbReference type="PANTHER" id="PTHR44858:SF1">
    <property type="entry name" value="UDP-N-ACETYLGLUCOSAMINE--PEPTIDE N-ACETYLGLUCOSAMINYLTRANSFERASE SPINDLY-RELATED"/>
    <property type="match status" value="1"/>
</dbReference>
<protein>
    <recommendedName>
        <fullName evidence="6">Secretion system C-terminal sorting domain-containing protein</fullName>
    </recommendedName>
</protein>
<evidence type="ECO:0000256" key="3">
    <source>
        <dbReference type="ARBA" id="ARBA00022803"/>
    </source>
</evidence>
<dbReference type="InterPro" id="IPR050498">
    <property type="entry name" value="Ycf3"/>
</dbReference>
<evidence type="ECO:0000313" key="8">
    <source>
        <dbReference type="Proteomes" id="UP000182826"/>
    </source>
</evidence>
<dbReference type="Gene3D" id="1.25.40.10">
    <property type="entry name" value="Tetratricopeptide repeat domain"/>
    <property type="match status" value="3"/>
</dbReference>
<dbReference type="NCBIfam" id="TIGR04183">
    <property type="entry name" value="Por_Secre_tail"/>
    <property type="match status" value="1"/>
</dbReference>
<comment type="caution">
    <text evidence="7">The sequence shown here is derived from an EMBL/GenBank/DDBJ whole genome shotgun (WGS) entry which is preliminary data.</text>
</comment>
<evidence type="ECO:0000256" key="2">
    <source>
        <dbReference type="ARBA" id="ARBA00022737"/>
    </source>
</evidence>
<evidence type="ECO:0000259" key="6">
    <source>
        <dbReference type="Pfam" id="PF18962"/>
    </source>
</evidence>
<dbReference type="Pfam" id="PF18962">
    <property type="entry name" value="Por_Secre_tail"/>
    <property type="match status" value="1"/>
</dbReference>
<dbReference type="PROSITE" id="PS50005">
    <property type="entry name" value="TPR"/>
    <property type="match status" value="3"/>
</dbReference>
<dbReference type="InterPro" id="IPR011990">
    <property type="entry name" value="TPR-like_helical_dom_sf"/>
</dbReference>
<dbReference type="EMBL" id="MLFK01000005">
    <property type="protein sequence ID" value="OIV42317.1"/>
    <property type="molecule type" value="Genomic_DNA"/>
</dbReference>
<sequence length="469" mass="53991">MCKKLLFVLLILPVFLLAQEKQKETADNVTRYFYDDKIVSVAIWYGEDKKADSSKTYYPNGKLNEVFYFDKDGKKDGDCFQLNKQGEKLVTWNFAHGKMTGRTDHKLPFNKDQEETVKKALKMLTDINAKTNFNPTSINDLYNRGVLSVRLGNNTLAIEDLKKVEFAIDKDPKNKNLTLSDTAQKKMAVFRSKLYDRLASIYASLEMEAFAFHYYHKAIKNAPNDYRILYNFATLLQHRKAYDLARYYLEKIIIEKPNHAHAYWGLARLFSDTGEYEKAFENVEKAFQSESVIIERTTGYGGRDLKTTRGLIYHKLGESDKGIADLKAALEMDKNNSFAMKNLGIIYLDQQKYDEACKLFQKAKELNYTLVYDESDLDMLLENACSNIQPDRIVKNKPFVFPNPAKTTISVENYKSKNFDFELFNFESKSVLKGKTSDGSINIISLDSGFYVLKTTIGDVVETFKIIKE</sequence>
<dbReference type="Proteomes" id="UP000182826">
    <property type="component" value="Unassembled WGS sequence"/>
</dbReference>
<gene>
    <name evidence="7" type="ORF">BKM63_05415</name>
</gene>
<evidence type="ECO:0000256" key="1">
    <source>
        <dbReference type="ARBA" id="ARBA00022729"/>
    </source>
</evidence>
<accession>A0A1J7BUR2</accession>
<dbReference type="InterPro" id="IPR019734">
    <property type="entry name" value="TPR_rpt"/>
</dbReference>
<reference evidence="7 8" key="1">
    <citation type="submission" date="2016-10" db="EMBL/GenBank/DDBJ databases">
        <title>Draft Genome Sequence of Rhizobacteria Flavobacterium johnsoniae CI04.</title>
        <authorList>
            <person name="Bravo J.I."/>
            <person name="Lozano G.L."/>
            <person name="Handelsman J."/>
        </authorList>
    </citation>
    <scope>NUCLEOTIDE SEQUENCE [LARGE SCALE GENOMIC DNA]</scope>
    <source>
        <strain evidence="7 8">CI04</strain>
    </source>
</reference>
<keyword evidence="2" id="KW-0677">Repeat</keyword>
<feature type="chain" id="PRO_5009643693" description="Secretion system C-terminal sorting domain-containing protein" evidence="5">
    <location>
        <begin position="19"/>
        <end position="469"/>
    </location>
</feature>
<dbReference type="InterPro" id="IPR026444">
    <property type="entry name" value="Secre_tail"/>
</dbReference>
<dbReference type="Pfam" id="PF13181">
    <property type="entry name" value="TPR_8"/>
    <property type="match status" value="2"/>
</dbReference>
<proteinExistence type="predicted"/>
<dbReference type="Pfam" id="PF07719">
    <property type="entry name" value="TPR_2"/>
    <property type="match status" value="1"/>
</dbReference>
<dbReference type="RefSeq" id="WP_071635620.1">
    <property type="nucleotide sequence ID" value="NZ_MLFK01000005.1"/>
</dbReference>
<dbReference type="AlphaFoldDB" id="A0A1J7BUR2"/>
<name>A0A1J7BUR2_FLAJO</name>